<reference evidence="3 4" key="1">
    <citation type="journal article" date="2021" name="Environ. Microbiol.">
        <title>Gene family expansions and transcriptome signatures uncover fungal adaptations to wood decay.</title>
        <authorList>
            <person name="Hage H."/>
            <person name="Miyauchi S."/>
            <person name="Viragh M."/>
            <person name="Drula E."/>
            <person name="Min B."/>
            <person name="Chaduli D."/>
            <person name="Navarro D."/>
            <person name="Favel A."/>
            <person name="Norest M."/>
            <person name="Lesage-Meessen L."/>
            <person name="Balint B."/>
            <person name="Merenyi Z."/>
            <person name="de Eugenio L."/>
            <person name="Morin E."/>
            <person name="Martinez A.T."/>
            <person name="Baldrian P."/>
            <person name="Stursova M."/>
            <person name="Martinez M.J."/>
            <person name="Novotny C."/>
            <person name="Magnuson J.K."/>
            <person name="Spatafora J.W."/>
            <person name="Maurice S."/>
            <person name="Pangilinan J."/>
            <person name="Andreopoulos W."/>
            <person name="LaButti K."/>
            <person name="Hundley H."/>
            <person name="Na H."/>
            <person name="Kuo A."/>
            <person name="Barry K."/>
            <person name="Lipzen A."/>
            <person name="Henrissat B."/>
            <person name="Riley R."/>
            <person name="Ahrendt S."/>
            <person name="Nagy L.G."/>
            <person name="Grigoriev I.V."/>
            <person name="Martin F."/>
            <person name="Rosso M.N."/>
        </authorList>
    </citation>
    <scope>NUCLEOTIDE SEQUENCE [LARGE SCALE GENOMIC DNA]</scope>
    <source>
        <strain evidence="3 4">CIRM-BRFM 1785</strain>
    </source>
</reference>
<dbReference type="Proteomes" id="UP000814176">
    <property type="component" value="Unassembled WGS sequence"/>
</dbReference>
<evidence type="ECO:0000313" key="3">
    <source>
        <dbReference type="EMBL" id="KAH9831427.1"/>
    </source>
</evidence>
<gene>
    <name evidence="3" type="ORF">C8Q71DRAFT_882253</name>
</gene>
<dbReference type="EMBL" id="JADCUA010000026">
    <property type="protein sequence ID" value="KAH9831427.1"/>
    <property type="molecule type" value="Genomic_DNA"/>
</dbReference>
<name>A0ABQ8K3K3_9APHY</name>
<protein>
    <submittedName>
        <fullName evidence="3">Uncharacterized protein</fullName>
    </submittedName>
</protein>
<comment type="caution">
    <text evidence="3">The sequence shown here is derived from an EMBL/GenBank/DDBJ whole genome shotgun (WGS) entry which is preliminary data.</text>
</comment>
<feature type="compositionally biased region" description="Acidic residues" evidence="2">
    <location>
        <begin position="132"/>
        <end position="141"/>
    </location>
</feature>
<organism evidence="3 4">
    <name type="scientific">Rhodofomes roseus</name>
    <dbReference type="NCBI Taxonomy" id="34475"/>
    <lineage>
        <taxon>Eukaryota</taxon>
        <taxon>Fungi</taxon>
        <taxon>Dikarya</taxon>
        <taxon>Basidiomycota</taxon>
        <taxon>Agaricomycotina</taxon>
        <taxon>Agaricomycetes</taxon>
        <taxon>Polyporales</taxon>
        <taxon>Rhodofomes</taxon>
    </lineage>
</organism>
<accession>A0ABQ8K3K3</accession>
<feature type="region of interest" description="Disordered" evidence="2">
    <location>
        <begin position="1"/>
        <end position="141"/>
    </location>
</feature>
<proteinExistence type="predicted"/>
<evidence type="ECO:0000256" key="1">
    <source>
        <dbReference type="SAM" id="Coils"/>
    </source>
</evidence>
<evidence type="ECO:0000256" key="2">
    <source>
        <dbReference type="SAM" id="MobiDB-lite"/>
    </source>
</evidence>
<sequence>MSTSATARYIPTPSQKKPLMDHSKVHRAIAFSPSPQTLVLRRRSSHGPSPLGKSVIMPVKPDSPKPPQRTVRRHSENQDEAQNTDVESISGSDRSLDNVEAARQSSMANTPFKGGHAVDLKTTSASTVNETGDAEDEDAPEDELDQLLEEFRGWKLDMKHLMEDFKAQLDELQEDFSKTLRAIPTDVAAMPL</sequence>
<keyword evidence="1" id="KW-0175">Coiled coil</keyword>
<dbReference type="RefSeq" id="XP_047774554.1">
    <property type="nucleotide sequence ID" value="XM_047928498.1"/>
</dbReference>
<evidence type="ECO:0000313" key="4">
    <source>
        <dbReference type="Proteomes" id="UP000814176"/>
    </source>
</evidence>
<feature type="compositionally biased region" description="Polar residues" evidence="2">
    <location>
        <begin position="121"/>
        <end position="130"/>
    </location>
</feature>
<feature type="compositionally biased region" description="Polar residues" evidence="2">
    <location>
        <begin position="80"/>
        <end position="93"/>
    </location>
</feature>
<keyword evidence="4" id="KW-1185">Reference proteome</keyword>
<dbReference type="GeneID" id="72009230"/>
<feature type="coiled-coil region" evidence="1">
    <location>
        <begin position="155"/>
        <end position="182"/>
    </location>
</feature>